<evidence type="ECO:0000313" key="1">
    <source>
        <dbReference type="EMBL" id="EMR00623.1"/>
    </source>
</evidence>
<name>M7MW01_9BACT</name>
<sequence length="177" mass="18706">MVESFCRIILLIGDLQDLACKVIAVVQAYVFAGCLQALAHPAHPSFGIIAVPAFAVFILRIGYRPGEPLLVEAWFSCIGQVIKTGQPLASGRCRCRMQVGQTPVRGCALKNSLQGSIASAKLECCAAGVIDPAFYWSAQSIVVGIAVGAPKALLGILREADLAIPSVDVFGLARIRL</sequence>
<dbReference type="Proteomes" id="UP000011910">
    <property type="component" value="Unassembled WGS sequence"/>
</dbReference>
<dbReference type="PROSITE" id="PS51257">
    <property type="entry name" value="PROKAR_LIPOPROTEIN"/>
    <property type="match status" value="1"/>
</dbReference>
<proteinExistence type="predicted"/>
<reference evidence="1 2" key="1">
    <citation type="journal article" date="2013" name="Genome Announc.">
        <title>Draft Genome Sequence of Cesiribacter andamanensis Strain AMV16T, Isolated from a Soil Sample from a Mud Volcano in the Andaman Islands, India.</title>
        <authorList>
            <person name="Shivaji S."/>
            <person name="Ara S."/>
            <person name="Begum Z."/>
            <person name="Srinivas T.N."/>
            <person name="Singh A."/>
            <person name="Kumar Pinnaka A."/>
        </authorList>
    </citation>
    <scope>NUCLEOTIDE SEQUENCE [LARGE SCALE GENOMIC DNA]</scope>
    <source>
        <strain evidence="1 2">AMV16</strain>
    </source>
</reference>
<keyword evidence="2" id="KW-1185">Reference proteome</keyword>
<comment type="caution">
    <text evidence="1">The sequence shown here is derived from an EMBL/GenBank/DDBJ whole genome shotgun (WGS) entry which is preliminary data.</text>
</comment>
<protein>
    <submittedName>
        <fullName evidence="1">Uncharacterized protein</fullName>
    </submittedName>
</protein>
<gene>
    <name evidence="1" type="ORF">ADICEAN_04259</name>
</gene>
<dbReference type="AlphaFoldDB" id="M7MW01"/>
<evidence type="ECO:0000313" key="2">
    <source>
        <dbReference type="Proteomes" id="UP000011910"/>
    </source>
</evidence>
<dbReference type="EMBL" id="AODQ01000232">
    <property type="protein sequence ID" value="EMR00623.1"/>
    <property type="molecule type" value="Genomic_DNA"/>
</dbReference>
<organism evidence="1 2">
    <name type="scientific">Cesiribacter andamanensis AMV16</name>
    <dbReference type="NCBI Taxonomy" id="1279009"/>
    <lineage>
        <taxon>Bacteria</taxon>
        <taxon>Pseudomonadati</taxon>
        <taxon>Bacteroidota</taxon>
        <taxon>Cytophagia</taxon>
        <taxon>Cytophagales</taxon>
        <taxon>Cesiribacteraceae</taxon>
        <taxon>Cesiribacter</taxon>
    </lineage>
</organism>
<accession>M7MW01</accession>